<keyword evidence="2" id="KW-1185">Reference proteome</keyword>
<sequence>MQPFVSGRISVDGEDFDVTASEDHPGQHHLTWASGPNPGYGFTCRRSDGQFSTEAQLVEQIRDFLASINSTTGYLD</sequence>
<gene>
    <name evidence="1" type="ORF">ETU37_18630</name>
</gene>
<evidence type="ECO:0000313" key="2">
    <source>
        <dbReference type="Proteomes" id="UP000291189"/>
    </source>
</evidence>
<dbReference type="OrthoDB" id="4465019at2"/>
<accession>A0A4Q5IY22</accession>
<reference evidence="1 2" key="1">
    <citation type="submission" date="2019-01" db="EMBL/GenBank/DDBJ databases">
        <title>Nocardioides guangzhouensis sp. nov., an actinobacterium isolated from soil.</title>
        <authorList>
            <person name="Fu Y."/>
            <person name="Cai Y."/>
            <person name="Lin Z."/>
            <person name="Chen P."/>
        </authorList>
    </citation>
    <scope>NUCLEOTIDE SEQUENCE [LARGE SCALE GENOMIC DNA]</scope>
    <source>
        <strain evidence="1 2">NBRC 105384</strain>
    </source>
</reference>
<protein>
    <submittedName>
        <fullName evidence="1">Uncharacterized protein</fullName>
    </submittedName>
</protein>
<proteinExistence type="predicted"/>
<dbReference type="AlphaFoldDB" id="A0A4Q5IY22"/>
<comment type="caution">
    <text evidence="1">The sequence shown here is derived from an EMBL/GenBank/DDBJ whole genome shotgun (WGS) entry which is preliminary data.</text>
</comment>
<evidence type="ECO:0000313" key="1">
    <source>
        <dbReference type="EMBL" id="RYU09859.1"/>
    </source>
</evidence>
<dbReference type="EMBL" id="SDPU01000034">
    <property type="protein sequence ID" value="RYU09859.1"/>
    <property type="molecule type" value="Genomic_DNA"/>
</dbReference>
<name>A0A4Q5IY22_9ACTN</name>
<dbReference type="Proteomes" id="UP000291189">
    <property type="component" value="Unassembled WGS sequence"/>
</dbReference>
<organism evidence="1 2">
    <name type="scientific">Nocardioides iriomotensis</name>
    <dbReference type="NCBI Taxonomy" id="715784"/>
    <lineage>
        <taxon>Bacteria</taxon>
        <taxon>Bacillati</taxon>
        <taxon>Actinomycetota</taxon>
        <taxon>Actinomycetes</taxon>
        <taxon>Propionibacteriales</taxon>
        <taxon>Nocardioidaceae</taxon>
        <taxon>Nocardioides</taxon>
    </lineage>
</organism>